<evidence type="ECO:0000256" key="2">
    <source>
        <dbReference type="ARBA" id="ARBA00022801"/>
    </source>
</evidence>
<dbReference type="InterPro" id="IPR017850">
    <property type="entry name" value="Alkaline_phosphatase_core_sf"/>
</dbReference>
<dbReference type="InterPro" id="IPR050738">
    <property type="entry name" value="Sulfatase"/>
</dbReference>
<evidence type="ECO:0000256" key="1">
    <source>
        <dbReference type="ARBA" id="ARBA00008779"/>
    </source>
</evidence>
<dbReference type="RefSeq" id="WP_348396916.1">
    <property type="nucleotide sequence ID" value="NZ_CP136600.1"/>
</dbReference>
<dbReference type="CDD" id="cd16151">
    <property type="entry name" value="sulfatase_like"/>
    <property type="match status" value="1"/>
</dbReference>
<reference evidence="5 6" key="1">
    <citation type="submission" date="2023-09" db="EMBL/GenBank/DDBJ databases">
        <authorList>
            <person name="Qi X."/>
        </authorList>
    </citation>
    <scope>NUCLEOTIDE SEQUENCE [LARGE SCALE GENOMIC DNA]</scope>
    <source>
        <strain evidence="5 6">S1-1</strain>
    </source>
</reference>
<organism evidence="5 6">
    <name type="scientific">Thalassotalea fonticola</name>
    <dbReference type="NCBI Taxonomy" id="3065649"/>
    <lineage>
        <taxon>Bacteria</taxon>
        <taxon>Pseudomonadati</taxon>
        <taxon>Pseudomonadota</taxon>
        <taxon>Gammaproteobacteria</taxon>
        <taxon>Alteromonadales</taxon>
        <taxon>Colwelliaceae</taxon>
        <taxon>Thalassotalea</taxon>
    </lineage>
</organism>
<dbReference type="SUPFAM" id="SSF53649">
    <property type="entry name" value="Alkaline phosphatase-like"/>
    <property type="match status" value="1"/>
</dbReference>
<sequence length="489" mass="55195">MKSFSLTNKVFSTVLLVASLALISGSDAAASSDKTTQPNILFILLDDIGKEWVSEYGSESVKTPTIDALANSGMRFDNTYAHPQCTPTRISFLTGQYPYRNGWVNHWDAPRWGHGYYDWQSNPSVARIMQQAGYATAAAGKWQVNDFRLQPEAMTKHGFDQYFMWTGYEADNEPSQERYWNPYIHSKNGSKTYPEKFGEDLFSDFLLDFITTNGEQNKPWFAYYAMNLPHGPYVATPHEPEAKTKYAKFAAMVRYADFILGKMVKGLEDSNQRDNTIIVWTTDNGTASNITGIRDGRKIKGAKLLTTEAGINLPFIVNSPKLVPQGVVSNALVDITDLLPTFAELAGIELPAEVEFDGHSFAQHILGKADDSERSWIMAMGGRNNAQVSELGIENSWNFRDRVFRDKQYKLYVNPTNNRDYEKLVDVVNDPEENINLINSKEPKVQQALAKLSAAAQTMPNKDKDPTYRKIAENTWDVPVTVKSQRWKQ</sequence>
<dbReference type="PANTHER" id="PTHR42693:SF53">
    <property type="entry name" value="ENDO-4-O-SULFATASE"/>
    <property type="match status" value="1"/>
</dbReference>
<evidence type="ECO:0000313" key="5">
    <source>
        <dbReference type="EMBL" id="WOH38143.1"/>
    </source>
</evidence>
<keyword evidence="2" id="KW-0378">Hydrolase</keyword>
<keyword evidence="6" id="KW-1185">Reference proteome</keyword>
<accession>A0ABZ0GS01</accession>
<keyword evidence="3" id="KW-0732">Signal</keyword>
<dbReference type="Proteomes" id="UP001301442">
    <property type="component" value="Chromosome"/>
</dbReference>
<protein>
    <submittedName>
        <fullName evidence="5">Sulfatase-like hydrolase/transferase</fullName>
    </submittedName>
</protein>
<dbReference type="PANTHER" id="PTHR42693">
    <property type="entry name" value="ARYLSULFATASE FAMILY MEMBER"/>
    <property type="match status" value="1"/>
</dbReference>
<dbReference type="Pfam" id="PF00884">
    <property type="entry name" value="Sulfatase"/>
    <property type="match status" value="1"/>
</dbReference>
<dbReference type="InterPro" id="IPR000917">
    <property type="entry name" value="Sulfatase_N"/>
</dbReference>
<dbReference type="Gene3D" id="3.40.720.10">
    <property type="entry name" value="Alkaline Phosphatase, subunit A"/>
    <property type="match status" value="1"/>
</dbReference>
<name>A0ABZ0GS01_9GAMM</name>
<proteinExistence type="inferred from homology"/>
<evidence type="ECO:0000259" key="4">
    <source>
        <dbReference type="Pfam" id="PF00884"/>
    </source>
</evidence>
<dbReference type="EMBL" id="CP136600">
    <property type="protein sequence ID" value="WOH38143.1"/>
    <property type="molecule type" value="Genomic_DNA"/>
</dbReference>
<feature type="chain" id="PRO_5047117062" evidence="3">
    <location>
        <begin position="30"/>
        <end position="489"/>
    </location>
</feature>
<feature type="domain" description="Sulfatase N-terminal" evidence="4">
    <location>
        <begin position="38"/>
        <end position="348"/>
    </location>
</feature>
<evidence type="ECO:0000256" key="3">
    <source>
        <dbReference type="SAM" id="SignalP"/>
    </source>
</evidence>
<evidence type="ECO:0000313" key="6">
    <source>
        <dbReference type="Proteomes" id="UP001301442"/>
    </source>
</evidence>
<gene>
    <name evidence="5" type="ORF">RI844_02600</name>
</gene>
<comment type="similarity">
    <text evidence="1">Belongs to the sulfatase family.</text>
</comment>
<feature type="signal peptide" evidence="3">
    <location>
        <begin position="1"/>
        <end position="29"/>
    </location>
</feature>